<sequence length="261" mass="29420">MLLNCGVGEDSRVPWTARRFNQSILKEISHEYSLEEGLMLKLKLQSFGHLIRRTDSLEKTLMLGKIEGRRRGRQRIRWLDGITDSMDMSLSKLQELVMDREAWRAAVHVAARSRTRLSDLTELTPEAGLKAMAPGCSLEAWAGGWGAGSCCLPSPLLAHGEPEDKGHGYPAPWSWFCQGQSQHQSSQHGNCLFTLFLSERILQRARRPNRIPENKEEGWWSGTGCITVQDTGPVCKSRVLYDSKKSYITHIHLNSMSKSVT</sequence>
<reference evidence="1" key="1">
    <citation type="submission" date="2020-11" db="EMBL/GenBank/DDBJ databases">
        <authorList>
            <person name="Davenport K.M."/>
            <person name="Bickhart D.M."/>
            <person name="Smith T.P.L."/>
            <person name="Murdoch B.M."/>
            <person name="Rosen B.D."/>
        </authorList>
    </citation>
    <scope>NUCLEOTIDE SEQUENCE [LARGE SCALE GENOMIC DNA]</scope>
    <source>
        <strain evidence="1">OAR_USU_Benz2616</strain>
    </source>
</reference>
<protein>
    <submittedName>
        <fullName evidence="1">Uncharacterized protein</fullName>
    </submittedName>
</protein>
<name>A0AC11DDJ2_SHEEP</name>
<reference evidence="1" key="2">
    <citation type="submission" date="2025-08" db="UniProtKB">
        <authorList>
            <consortium name="Ensembl"/>
        </authorList>
    </citation>
    <scope>IDENTIFICATION</scope>
</reference>
<accession>A0AC11DDJ2</accession>
<reference evidence="1" key="3">
    <citation type="submission" date="2025-09" db="UniProtKB">
        <authorList>
            <consortium name="Ensembl"/>
        </authorList>
    </citation>
    <scope>IDENTIFICATION</scope>
</reference>
<proteinExistence type="predicted"/>
<evidence type="ECO:0000313" key="1">
    <source>
        <dbReference type="Ensembl" id="ENSOARP00020043037.1"/>
    </source>
</evidence>
<organism evidence="1">
    <name type="scientific">Ovis aries</name>
    <name type="common">Sheep</name>
    <dbReference type="NCBI Taxonomy" id="9940"/>
    <lineage>
        <taxon>Eukaryota</taxon>
        <taxon>Metazoa</taxon>
        <taxon>Chordata</taxon>
        <taxon>Craniata</taxon>
        <taxon>Vertebrata</taxon>
        <taxon>Euteleostomi</taxon>
        <taxon>Mammalia</taxon>
        <taxon>Eutheria</taxon>
        <taxon>Laurasiatheria</taxon>
        <taxon>Artiodactyla</taxon>
        <taxon>Ruminantia</taxon>
        <taxon>Pecora</taxon>
        <taxon>Bovidae</taxon>
        <taxon>Caprinae</taxon>
        <taxon>Ovis</taxon>
    </lineage>
</organism>
<dbReference type="Ensembl" id="ENSOART00020069109.1">
    <property type="protein sequence ID" value="ENSOARP00020043037.1"/>
    <property type="gene ID" value="ENSOARG00020039796.1"/>
</dbReference>